<dbReference type="AlphaFoldDB" id="A0A1W0W0L9"/>
<evidence type="ECO:0000256" key="3">
    <source>
        <dbReference type="ARBA" id="ARBA00022723"/>
    </source>
</evidence>
<dbReference type="CDD" id="cd00684">
    <property type="entry name" value="Terpene_cyclase_plant_C1"/>
    <property type="match status" value="1"/>
</dbReference>
<dbReference type="SUPFAM" id="SSF48239">
    <property type="entry name" value="Terpenoid cyclases/Protein prenyltransferases"/>
    <property type="match status" value="1"/>
</dbReference>
<sequence length="583" mass="66548">MSASKVADANQGIGETTVPAAVCGPFEPCVWGDFFVAYTPPPLQAGGHASRSIHWQMPNATRPEEWMRGRVEQLKWEVRRMFQAGNAMDLPDDTVTLVDALERLGVDNHFREEIDVALSRIHGDGEDDTDVGSSHNLHAVALRFCLLRQHGFWVPTDVFDKFRDGMRGFNAELRHNPRGLLTLYNAAHMAVPGEAVLDDAMAFARRHLEADAARGKLRSPLAEQVCRALETPGPRFMRRLETMHYITEYEREEGHNATVLELARLDLNLVRSLHLKELRSLTLWWRNLYNDVKLPYARDRIVEPYFYACGIFHEEENSHIRIVFTKVFVLLGLMDDTYDVHATLEECQMLNEAIQRWDETAATSLPKYMRMLYIKTLRNINGIEDILEPFEKYRMMAYIQKQYKLQSNNYLQEAKWSNGKHIPSLKEHADVTLMSTGLPFLFSLALMAAGQVVVTKESLEWALSVPTMVRASGEIGRLLNDISSYKRGKNKNDVASTVESYMKEHGATGEEAMAAIKTMVEQAWRRINGACMELGRTMQPALQWLVAMTRMLEVFYLHGRDGLTYGYDIKEIVAFLFLKQVPV</sequence>
<organism evidence="6 7">
    <name type="scientific">Sorghum bicolor</name>
    <name type="common">Sorghum</name>
    <name type="synonym">Sorghum vulgare</name>
    <dbReference type="NCBI Taxonomy" id="4558"/>
    <lineage>
        <taxon>Eukaryota</taxon>
        <taxon>Viridiplantae</taxon>
        <taxon>Streptophyta</taxon>
        <taxon>Embryophyta</taxon>
        <taxon>Tracheophyta</taxon>
        <taxon>Spermatophyta</taxon>
        <taxon>Magnoliopsida</taxon>
        <taxon>Liliopsida</taxon>
        <taxon>Poales</taxon>
        <taxon>Poaceae</taxon>
        <taxon>PACMAD clade</taxon>
        <taxon>Panicoideae</taxon>
        <taxon>Andropogonodae</taxon>
        <taxon>Andropogoneae</taxon>
        <taxon>Sorghinae</taxon>
        <taxon>Sorghum</taxon>
    </lineage>
</organism>
<dbReference type="GO" id="GO:0000287">
    <property type="term" value="F:magnesium ion binding"/>
    <property type="evidence" value="ECO:0007669"/>
    <property type="project" value="InterPro"/>
</dbReference>
<dbReference type="GO" id="GO:0046246">
    <property type="term" value="P:terpene biosynthetic process"/>
    <property type="evidence" value="ECO:0000318"/>
    <property type="project" value="GO_Central"/>
</dbReference>
<evidence type="ECO:0000256" key="1">
    <source>
        <dbReference type="ARBA" id="ARBA00001936"/>
    </source>
</evidence>
<feature type="domain" description="Terpene synthase metal-binding" evidence="5">
    <location>
        <begin position="288"/>
        <end position="525"/>
    </location>
</feature>
<evidence type="ECO:0000313" key="6">
    <source>
        <dbReference type="EMBL" id="OQU87930.1"/>
    </source>
</evidence>
<dbReference type="Gene3D" id="1.10.600.10">
    <property type="entry name" value="Farnesyl Diphosphate Synthase"/>
    <property type="match status" value="1"/>
</dbReference>
<dbReference type="Gene3D" id="1.50.10.130">
    <property type="entry name" value="Terpene synthase, N-terminal domain"/>
    <property type="match status" value="1"/>
</dbReference>
<dbReference type="EMBL" id="CM000762">
    <property type="protein sequence ID" value="OQU87930.1"/>
    <property type="molecule type" value="Genomic_DNA"/>
</dbReference>
<dbReference type="InterPro" id="IPR036965">
    <property type="entry name" value="Terpene_synth_N_sf"/>
</dbReference>
<dbReference type="Pfam" id="PF01397">
    <property type="entry name" value="Terpene_synth"/>
    <property type="match status" value="1"/>
</dbReference>
<dbReference type="SFLD" id="SFLDS00005">
    <property type="entry name" value="Isoprenoid_Synthase_Type_I"/>
    <property type="match status" value="1"/>
</dbReference>
<dbReference type="SFLD" id="SFLDG01019">
    <property type="entry name" value="Terpene_Cyclase_Like_1_C_Termi"/>
    <property type="match status" value="1"/>
</dbReference>
<dbReference type="InterPro" id="IPR005630">
    <property type="entry name" value="Terpene_synthase_metal-bd"/>
</dbReference>
<evidence type="ECO:0000313" key="7">
    <source>
        <dbReference type="Proteomes" id="UP000000768"/>
    </source>
</evidence>
<dbReference type="InterPro" id="IPR008949">
    <property type="entry name" value="Isoprenoid_synthase_dom_sf"/>
</dbReference>
<dbReference type="Proteomes" id="UP000000768">
    <property type="component" value="Chromosome 3"/>
</dbReference>
<feature type="domain" description="Terpene synthase N-terminal" evidence="4">
    <location>
        <begin position="62"/>
        <end position="229"/>
    </location>
</feature>
<evidence type="ECO:0008006" key="8">
    <source>
        <dbReference type="Google" id="ProtNLM"/>
    </source>
</evidence>
<proteinExistence type="predicted"/>
<dbReference type="GO" id="GO:0010333">
    <property type="term" value="F:terpene synthase activity"/>
    <property type="evidence" value="ECO:0000318"/>
    <property type="project" value="GO_Central"/>
</dbReference>
<dbReference type="SUPFAM" id="SSF48576">
    <property type="entry name" value="Terpenoid synthases"/>
    <property type="match status" value="1"/>
</dbReference>
<dbReference type="Gramene" id="OQU87930">
    <property type="protein sequence ID" value="OQU87930"/>
    <property type="gene ID" value="SORBI_3003G368600"/>
</dbReference>
<dbReference type="ExpressionAtlas" id="A0A1W0W0L9">
    <property type="expression patterns" value="baseline and differential"/>
</dbReference>
<comment type="cofactor">
    <cofactor evidence="2">
        <name>Mg(2+)</name>
        <dbReference type="ChEBI" id="CHEBI:18420"/>
    </cofactor>
</comment>
<name>A0A1W0W0L9_SORBI</name>
<keyword evidence="3" id="KW-0479">Metal-binding</keyword>
<accession>A0A1W0W0L9</accession>
<dbReference type="GO" id="GO:0016102">
    <property type="term" value="P:diterpenoid biosynthetic process"/>
    <property type="evidence" value="ECO:0007669"/>
    <property type="project" value="InterPro"/>
</dbReference>
<dbReference type="Pfam" id="PF03936">
    <property type="entry name" value="Terpene_synth_C"/>
    <property type="match status" value="1"/>
</dbReference>
<protein>
    <recommendedName>
        <fullName evidence="8">Terpene synthase</fullName>
    </recommendedName>
</protein>
<reference evidence="6 7" key="1">
    <citation type="journal article" date="2009" name="Nature">
        <title>The Sorghum bicolor genome and the diversification of grasses.</title>
        <authorList>
            <person name="Paterson A.H."/>
            <person name="Bowers J.E."/>
            <person name="Bruggmann R."/>
            <person name="Dubchak I."/>
            <person name="Grimwood J."/>
            <person name="Gundlach H."/>
            <person name="Haberer G."/>
            <person name="Hellsten U."/>
            <person name="Mitros T."/>
            <person name="Poliakov A."/>
            <person name="Schmutz J."/>
            <person name="Spannagl M."/>
            <person name="Tang H."/>
            <person name="Wang X."/>
            <person name="Wicker T."/>
            <person name="Bharti A.K."/>
            <person name="Chapman J."/>
            <person name="Feltus F.A."/>
            <person name="Gowik U."/>
            <person name="Grigoriev I.V."/>
            <person name="Lyons E."/>
            <person name="Maher C.A."/>
            <person name="Martis M."/>
            <person name="Narechania A."/>
            <person name="Otillar R.P."/>
            <person name="Penning B.W."/>
            <person name="Salamov A.A."/>
            <person name="Wang Y."/>
            <person name="Zhang L."/>
            <person name="Carpita N.C."/>
            <person name="Freeling M."/>
            <person name="Gingle A.R."/>
            <person name="Hash C.T."/>
            <person name="Keller B."/>
            <person name="Klein P."/>
            <person name="Kresovich S."/>
            <person name="McCann M.C."/>
            <person name="Ming R."/>
            <person name="Peterson D.G."/>
            <person name="Mehboob-ur-Rahman"/>
            <person name="Ware D."/>
            <person name="Westhoff P."/>
            <person name="Mayer K.F."/>
            <person name="Messing J."/>
            <person name="Rokhsar D.S."/>
        </authorList>
    </citation>
    <scope>NUCLEOTIDE SEQUENCE [LARGE SCALE GENOMIC DNA]</scope>
    <source>
        <strain evidence="7">cv. BTx623</strain>
    </source>
</reference>
<reference evidence="7" key="2">
    <citation type="journal article" date="2018" name="Plant J.">
        <title>The Sorghum bicolor reference genome: improved assembly, gene annotations, a transcriptome atlas, and signatures of genome organization.</title>
        <authorList>
            <person name="McCormick R.F."/>
            <person name="Truong S.K."/>
            <person name="Sreedasyam A."/>
            <person name="Jenkins J."/>
            <person name="Shu S."/>
            <person name="Sims D."/>
            <person name="Kennedy M."/>
            <person name="Amirebrahimi M."/>
            <person name="Weers B.D."/>
            <person name="McKinley B."/>
            <person name="Mattison A."/>
            <person name="Morishige D.T."/>
            <person name="Grimwood J."/>
            <person name="Schmutz J."/>
            <person name="Mullet J.E."/>
        </authorList>
    </citation>
    <scope>NUCLEOTIDE SEQUENCE [LARGE SCALE GENOMIC DNA]</scope>
    <source>
        <strain evidence="7">cv. BTx623</strain>
    </source>
</reference>
<gene>
    <name evidence="6" type="ORF">SORBI_3003G368600</name>
</gene>
<dbReference type="InterPro" id="IPR034741">
    <property type="entry name" value="Terpene_cyclase-like_1_C"/>
</dbReference>
<dbReference type="InterPro" id="IPR050148">
    <property type="entry name" value="Terpene_synthase-like"/>
</dbReference>
<dbReference type="InterPro" id="IPR044814">
    <property type="entry name" value="Terpene_cyclase_plant_C1"/>
</dbReference>
<dbReference type="InterPro" id="IPR008930">
    <property type="entry name" value="Terpenoid_cyclase/PrenylTrfase"/>
</dbReference>
<dbReference type="PANTHER" id="PTHR31225:SF63">
    <property type="entry name" value="BETA-SELINENE SYNTHASE"/>
    <property type="match status" value="1"/>
</dbReference>
<dbReference type="InterPro" id="IPR001906">
    <property type="entry name" value="Terpene_synth_N"/>
</dbReference>
<evidence type="ECO:0000256" key="2">
    <source>
        <dbReference type="ARBA" id="ARBA00001946"/>
    </source>
</evidence>
<evidence type="ECO:0000259" key="5">
    <source>
        <dbReference type="Pfam" id="PF03936"/>
    </source>
</evidence>
<dbReference type="PANTHER" id="PTHR31225">
    <property type="entry name" value="OS04G0344100 PROTEIN-RELATED"/>
    <property type="match status" value="1"/>
</dbReference>
<dbReference type="InParanoid" id="A0A1W0W0L9"/>
<keyword evidence="7" id="KW-1185">Reference proteome</keyword>
<evidence type="ECO:0000259" key="4">
    <source>
        <dbReference type="Pfam" id="PF01397"/>
    </source>
</evidence>
<dbReference type="STRING" id="4558.A0A1W0W0L9"/>
<comment type="cofactor">
    <cofactor evidence="1">
        <name>Mn(2+)</name>
        <dbReference type="ChEBI" id="CHEBI:29035"/>
    </cofactor>
</comment>
<dbReference type="FunFam" id="1.10.600.10:FF:000007">
    <property type="entry name" value="Isoprene synthase, chloroplastic"/>
    <property type="match status" value="1"/>
</dbReference>